<evidence type="ECO:0000256" key="7">
    <source>
        <dbReference type="ARBA" id="ARBA00022960"/>
    </source>
</evidence>
<dbReference type="PANTHER" id="PTHR23132">
    <property type="entry name" value="D-ALANINE--D-ALANINE LIGASE"/>
    <property type="match status" value="1"/>
</dbReference>
<feature type="binding site" evidence="12">
    <location>
        <position position="280"/>
    </location>
    <ligand>
        <name>Mg(2+)</name>
        <dbReference type="ChEBI" id="CHEBI:18420"/>
        <label>2</label>
    </ligand>
</feature>
<dbReference type="InterPro" id="IPR011761">
    <property type="entry name" value="ATP-grasp"/>
</dbReference>
<reference evidence="15 16" key="1">
    <citation type="journal article" date="2016" name="Nat. Commun.">
        <title>Thousands of microbial genomes shed light on interconnected biogeochemical processes in an aquifer system.</title>
        <authorList>
            <person name="Anantharaman K."/>
            <person name="Brown C.T."/>
            <person name="Hug L.A."/>
            <person name="Sharon I."/>
            <person name="Castelle C.J."/>
            <person name="Probst A.J."/>
            <person name="Thomas B.C."/>
            <person name="Singh A."/>
            <person name="Wilkins M.J."/>
            <person name="Karaoz U."/>
            <person name="Brodie E.L."/>
            <person name="Williams K.H."/>
            <person name="Hubbard S.S."/>
            <person name="Banfield J.F."/>
        </authorList>
    </citation>
    <scope>NUCLEOTIDE SEQUENCE [LARGE SCALE GENOMIC DNA]</scope>
</reference>
<evidence type="ECO:0000256" key="10">
    <source>
        <dbReference type="HAMAP-Rule" id="MF_00047"/>
    </source>
</evidence>
<evidence type="ECO:0000256" key="13">
    <source>
        <dbReference type="PROSITE-ProRule" id="PRU00409"/>
    </source>
</evidence>
<evidence type="ECO:0000256" key="2">
    <source>
        <dbReference type="ARBA" id="ARBA00010871"/>
    </source>
</evidence>
<comment type="caution">
    <text evidence="15">The sequence shown here is derived from an EMBL/GenBank/DDBJ whole genome shotgun (WGS) entry which is preliminary data.</text>
</comment>
<dbReference type="InterPro" id="IPR000291">
    <property type="entry name" value="D-Ala_lig_Van_CS"/>
</dbReference>
<accession>A0A1G2LRZ7</accession>
<evidence type="ECO:0000313" key="15">
    <source>
        <dbReference type="EMBL" id="OHA14396.1"/>
    </source>
</evidence>
<dbReference type="PROSITE" id="PS50975">
    <property type="entry name" value="ATP_GRASP"/>
    <property type="match status" value="1"/>
</dbReference>
<dbReference type="GO" id="GO:0005737">
    <property type="term" value="C:cytoplasm"/>
    <property type="evidence" value="ECO:0007669"/>
    <property type="project" value="UniProtKB-SubCell"/>
</dbReference>
<comment type="similarity">
    <text evidence="2 10">Belongs to the D-alanine--D-alanine ligase family.</text>
</comment>
<dbReference type="Proteomes" id="UP000177171">
    <property type="component" value="Unassembled WGS sequence"/>
</dbReference>
<dbReference type="Gene3D" id="3.30.470.20">
    <property type="entry name" value="ATP-grasp fold, B domain"/>
    <property type="match status" value="1"/>
</dbReference>
<dbReference type="Pfam" id="PF07478">
    <property type="entry name" value="Dala_Dala_lig_C"/>
    <property type="match status" value="1"/>
</dbReference>
<dbReference type="InterPro" id="IPR005905">
    <property type="entry name" value="D_ala_D_ala"/>
</dbReference>
<feature type="binding site" evidence="12">
    <location>
        <position position="280"/>
    </location>
    <ligand>
        <name>Mg(2+)</name>
        <dbReference type="ChEBI" id="CHEBI:18420"/>
        <label>1</label>
    </ligand>
</feature>
<dbReference type="InterPro" id="IPR011095">
    <property type="entry name" value="Dala_Dala_lig_C"/>
</dbReference>
<gene>
    <name evidence="10" type="primary">ddl</name>
    <name evidence="15" type="ORF">A3G49_02100</name>
</gene>
<evidence type="ECO:0000256" key="11">
    <source>
        <dbReference type="PIRSR" id="PIRSR039102-1"/>
    </source>
</evidence>
<evidence type="ECO:0000259" key="14">
    <source>
        <dbReference type="PROSITE" id="PS50975"/>
    </source>
</evidence>
<dbReference type="Pfam" id="PF01820">
    <property type="entry name" value="Dala_Dala_lig_N"/>
    <property type="match status" value="2"/>
</dbReference>
<protein>
    <recommendedName>
        <fullName evidence="10">D-alanine--D-alanine ligase</fullName>
        <ecNumber evidence="10">6.3.2.4</ecNumber>
    </recommendedName>
    <alternativeName>
        <fullName evidence="10">D-Ala-D-Ala ligase</fullName>
    </alternativeName>
    <alternativeName>
        <fullName evidence="10">D-alanylalanine synthetase</fullName>
    </alternativeName>
</protein>
<dbReference type="Gene3D" id="3.40.50.20">
    <property type="match status" value="2"/>
</dbReference>
<keyword evidence="3 10" id="KW-0963">Cytoplasm</keyword>
<dbReference type="NCBIfam" id="NF002378">
    <property type="entry name" value="PRK01372.1"/>
    <property type="match status" value="1"/>
</dbReference>
<evidence type="ECO:0000256" key="9">
    <source>
        <dbReference type="ARBA" id="ARBA00023316"/>
    </source>
</evidence>
<dbReference type="InterPro" id="IPR013815">
    <property type="entry name" value="ATP_grasp_subdomain_1"/>
</dbReference>
<keyword evidence="8 10" id="KW-0573">Peptidoglycan synthesis</keyword>
<comment type="cofactor">
    <cofactor evidence="12">
        <name>Mg(2+)</name>
        <dbReference type="ChEBI" id="CHEBI:18420"/>
    </cofactor>
    <cofactor evidence="12">
        <name>Mn(2+)</name>
        <dbReference type="ChEBI" id="CHEBI:29035"/>
    </cofactor>
    <text evidence="12">Binds 2 magnesium or manganese ions per subunit.</text>
</comment>
<comment type="pathway">
    <text evidence="10">Cell wall biogenesis; peptidoglycan biosynthesis.</text>
</comment>
<evidence type="ECO:0000256" key="4">
    <source>
        <dbReference type="ARBA" id="ARBA00022598"/>
    </source>
</evidence>
<keyword evidence="4 10" id="KW-0436">Ligase</keyword>
<evidence type="ECO:0000256" key="1">
    <source>
        <dbReference type="ARBA" id="ARBA00004496"/>
    </source>
</evidence>
<dbReference type="PROSITE" id="PS00844">
    <property type="entry name" value="DALA_DALA_LIGASE_2"/>
    <property type="match status" value="1"/>
</dbReference>
<dbReference type="InterPro" id="IPR011127">
    <property type="entry name" value="Dala_Dala_lig_N"/>
</dbReference>
<dbReference type="EMBL" id="MHQY01000008">
    <property type="protein sequence ID" value="OHA14396.1"/>
    <property type="molecule type" value="Genomic_DNA"/>
</dbReference>
<feature type="binding site" evidence="12">
    <location>
        <position position="267"/>
    </location>
    <ligand>
        <name>Mg(2+)</name>
        <dbReference type="ChEBI" id="CHEBI:18420"/>
        <label>1</label>
    </ligand>
</feature>
<dbReference type="Gene3D" id="3.30.1490.20">
    <property type="entry name" value="ATP-grasp fold, A domain"/>
    <property type="match status" value="1"/>
</dbReference>
<dbReference type="GO" id="GO:0009252">
    <property type="term" value="P:peptidoglycan biosynthetic process"/>
    <property type="evidence" value="ECO:0007669"/>
    <property type="project" value="UniProtKB-UniRule"/>
</dbReference>
<keyword evidence="12" id="KW-0460">Magnesium</keyword>
<keyword evidence="12" id="KW-0479">Metal-binding</keyword>
<dbReference type="SUPFAM" id="SSF52440">
    <property type="entry name" value="PreATP-grasp domain"/>
    <property type="match status" value="1"/>
</dbReference>
<comment type="function">
    <text evidence="10">Cell wall formation.</text>
</comment>
<evidence type="ECO:0000256" key="5">
    <source>
        <dbReference type="ARBA" id="ARBA00022741"/>
    </source>
</evidence>
<dbReference type="GO" id="GO:0046872">
    <property type="term" value="F:metal ion binding"/>
    <property type="evidence" value="ECO:0007669"/>
    <property type="project" value="UniProtKB-KW"/>
</dbReference>
<dbReference type="UniPathway" id="UPA00219"/>
<keyword evidence="12" id="KW-0464">Manganese</keyword>
<dbReference type="PIRSF" id="PIRSF039102">
    <property type="entry name" value="Ddl/VanB"/>
    <property type="match status" value="1"/>
</dbReference>
<dbReference type="GO" id="GO:0005524">
    <property type="term" value="F:ATP binding"/>
    <property type="evidence" value="ECO:0007669"/>
    <property type="project" value="UniProtKB-UniRule"/>
</dbReference>
<name>A0A1G2LRZ7_9BACT</name>
<feature type="domain" description="ATP-grasp" evidence="14">
    <location>
        <begin position="104"/>
        <end position="313"/>
    </location>
</feature>
<keyword evidence="9 10" id="KW-0961">Cell wall biogenesis/degradation</keyword>
<dbReference type="PANTHER" id="PTHR23132:SF23">
    <property type="entry name" value="D-ALANINE--D-ALANINE LIGASE B"/>
    <property type="match status" value="1"/>
</dbReference>
<proteinExistence type="inferred from homology"/>
<feature type="binding site" evidence="12">
    <location>
        <position position="282"/>
    </location>
    <ligand>
        <name>Mg(2+)</name>
        <dbReference type="ChEBI" id="CHEBI:18420"/>
        <label>2</label>
    </ligand>
</feature>
<evidence type="ECO:0000256" key="12">
    <source>
        <dbReference type="PIRSR" id="PIRSR039102-3"/>
    </source>
</evidence>
<dbReference type="SUPFAM" id="SSF56059">
    <property type="entry name" value="Glutathione synthetase ATP-binding domain-like"/>
    <property type="match status" value="1"/>
</dbReference>
<dbReference type="GO" id="GO:0071555">
    <property type="term" value="P:cell wall organization"/>
    <property type="evidence" value="ECO:0007669"/>
    <property type="project" value="UniProtKB-KW"/>
</dbReference>
<feature type="active site" evidence="11">
    <location>
        <position position="291"/>
    </location>
</feature>
<evidence type="ECO:0000256" key="6">
    <source>
        <dbReference type="ARBA" id="ARBA00022840"/>
    </source>
</evidence>
<dbReference type="GO" id="GO:0008360">
    <property type="term" value="P:regulation of cell shape"/>
    <property type="evidence" value="ECO:0007669"/>
    <property type="project" value="UniProtKB-KW"/>
</dbReference>
<organism evidence="15 16">
    <name type="scientific">Candidatus Sungbacteria bacterium RIFCSPLOWO2_12_FULL_41_11</name>
    <dbReference type="NCBI Taxonomy" id="1802286"/>
    <lineage>
        <taxon>Bacteria</taxon>
        <taxon>Candidatus Sungiibacteriota</taxon>
    </lineage>
</organism>
<feature type="active site" evidence="11">
    <location>
        <position position="16"/>
    </location>
</feature>
<keyword evidence="7 10" id="KW-0133">Cell shape</keyword>
<comment type="catalytic activity">
    <reaction evidence="10">
        <text>2 D-alanine + ATP = D-alanyl-D-alanine + ADP + phosphate + H(+)</text>
        <dbReference type="Rhea" id="RHEA:11224"/>
        <dbReference type="ChEBI" id="CHEBI:15378"/>
        <dbReference type="ChEBI" id="CHEBI:30616"/>
        <dbReference type="ChEBI" id="CHEBI:43474"/>
        <dbReference type="ChEBI" id="CHEBI:57416"/>
        <dbReference type="ChEBI" id="CHEBI:57822"/>
        <dbReference type="ChEBI" id="CHEBI:456216"/>
        <dbReference type="EC" id="6.3.2.4"/>
    </reaction>
</comment>
<dbReference type="PROSITE" id="PS00843">
    <property type="entry name" value="DALA_DALA_LIGASE_1"/>
    <property type="match status" value="1"/>
</dbReference>
<keyword evidence="5 13" id="KW-0547">Nucleotide-binding</keyword>
<sequence>MKKRRVIVIMGGPSSEHGVSLNTGKEVIKHLDRNKYEVDSIIVPRKGNWFFPRARMNGAVVFIAMHGEFGEDGILQGLLESSRLPYTGSGVLASALGMDKLRQAVLFRQAGLVVPEFAVIKKQDWLSDKSRAVLRITGGFSFPLVIKPANRGSSVGVSIVKKKNGLRNALNSAFSYSNSVLVQKFIRGREMTCGVVEGATGTLLPLPPVEILTKAGTFYDYQSKYADGGSKHIIPPGNVPEILIKKIQDAARLTHNIIGCRGMSRTDIILSANGKIHILEINTLPGMTSTSLLPESAKAAGIGFSELLDLMIESALRKQQTT</sequence>
<keyword evidence="6 13" id="KW-0067">ATP-binding</keyword>
<evidence type="ECO:0000256" key="8">
    <source>
        <dbReference type="ARBA" id="ARBA00022984"/>
    </source>
</evidence>
<dbReference type="NCBIfam" id="TIGR01205">
    <property type="entry name" value="D_ala_D_alaTIGR"/>
    <property type="match status" value="1"/>
</dbReference>
<feature type="active site" evidence="11">
    <location>
        <position position="153"/>
    </location>
</feature>
<evidence type="ECO:0000313" key="16">
    <source>
        <dbReference type="Proteomes" id="UP000177171"/>
    </source>
</evidence>
<dbReference type="EC" id="6.3.2.4" evidence="10"/>
<dbReference type="GO" id="GO:0008716">
    <property type="term" value="F:D-alanine-D-alanine ligase activity"/>
    <property type="evidence" value="ECO:0007669"/>
    <property type="project" value="UniProtKB-UniRule"/>
</dbReference>
<dbReference type="InterPro" id="IPR016185">
    <property type="entry name" value="PreATP-grasp_dom_sf"/>
</dbReference>
<comment type="subcellular location">
    <subcellularLocation>
        <location evidence="1 10">Cytoplasm</location>
    </subcellularLocation>
</comment>
<dbReference type="HAMAP" id="MF_00047">
    <property type="entry name" value="Dala_Dala_lig"/>
    <property type="match status" value="1"/>
</dbReference>
<evidence type="ECO:0000256" key="3">
    <source>
        <dbReference type="ARBA" id="ARBA00022490"/>
    </source>
</evidence>
<dbReference type="AlphaFoldDB" id="A0A1G2LRZ7"/>